<dbReference type="eggNOG" id="arCOG06924">
    <property type="taxonomic scope" value="Archaea"/>
</dbReference>
<dbReference type="EMBL" id="CP003167">
    <property type="protein sequence ID" value="AGB01641.1"/>
    <property type="molecule type" value="Genomic_DNA"/>
</dbReference>
<dbReference type="KEGG" id="mfo:Metfor_0578"/>
<dbReference type="HOGENOM" id="CLU_150438_0_0_2"/>
<reference evidence="1 2" key="2">
    <citation type="journal article" date="2014" name="Genome Announc.">
        <title>Complete Genome Sequence of Methanoregula formicica SMSPT, a Mesophilic Hydrogenotrophic Methanogen Isolated from a Methanogenic Upflow Anaerobic Sludge Blanket Reactor.</title>
        <authorList>
            <person name="Yamamoto K."/>
            <person name="Tamaki H."/>
            <person name="Cadillo-Quiroz H."/>
            <person name="Imachi H."/>
            <person name="Kyrpides N."/>
            <person name="Woyke T."/>
            <person name="Goodwin L."/>
            <person name="Zinder S.H."/>
            <person name="Kamagata Y."/>
            <person name="Liu W.T."/>
        </authorList>
    </citation>
    <scope>NUCLEOTIDE SEQUENCE [LARGE SCALE GENOMIC DNA]</scope>
    <source>
        <strain evidence="2">DSM 22288 / NBRC 105244 / SMSP</strain>
    </source>
</reference>
<organism evidence="1 2">
    <name type="scientific">Methanoregula formicica (strain DSM 22288 / NBRC 105244 / SMSP)</name>
    <dbReference type="NCBI Taxonomy" id="593750"/>
    <lineage>
        <taxon>Archaea</taxon>
        <taxon>Methanobacteriati</taxon>
        <taxon>Methanobacteriota</taxon>
        <taxon>Stenosarchaea group</taxon>
        <taxon>Methanomicrobia</taxon>
        <taxon>Methanomicrobiales</taxon>
        <taxon>Methanoregulaceae</taxon>
        <taxon>Methanoregula</taxon>
    </lineage>
</organism>
<sequence>MLKHSAWAAVPGKTPVEKFGSLGLIPGTKVDIRKCAIIADNYGTEIWLFFEEDLARKKPLTEVLTEFAGVPEFERPVIRVESFLRFTRENDPSFEQTMEEFPLMVEVVATGVRPGDTAIGPEMYATCLMPFLDELDLEAEPPAPGVQKLPRKS</sequence>
<dbReference type="RefSeq" id="WP_015284605.1">
    <property type="nucleotide sequence ID" value="NC_019943.1"/>
</dbReference>
<protein>
    <submittedName>
        <fullName evidence="1">Uncharacterized protein</fullName>
    </submittedName>
</protein>
<dbReference type="STRING" id="593750.Metfor_0578"/>
<dbReference type="InParanoid" id="L0HCX6"/>
<proteinExistence type="predicted"/>
<evidence type="ECO:0000313" key="1">
    <source>
        <dbReference type="EMBL" id="AGB01641.1"/>
    </source>
</evidence>
<name>L0HCX6_METFS</name>
<accession>L0HCX6</accession>
<reference evidence="2" key="1">
    <citation type="submission" date="2011-12" db="EMBL/GenBank/DDBJ databases">
        <title>Complete sequence of Methanoregula formicicum SMSP.</title>
        <authorList>
            <person name="Lucas S."/>
            <person name="Han J."/>
            <person name="Lapidus A."/>
            <person name="Cheng J.-F."/>
            <person name="Goodwin L."/>
            <person name="Pitluck S."/>
            <person name="Peters L."/>
            <person name="Ovchinnikova G."/>
            <person name="Teshima H."/>
            <person name="Detter J.C."/>
            <person name="Han C."/>
            <person name="Tapia R."/>
            <person name="Land M."/>
            <person name="Hauser L."/>
            <person name="Kyrpides N."/>
            <person name="Ivanova N."/>
            <person name="Pagani I."/>
            <person name="Imachi H."/>
            <person name="Tamaki H."/>
            <person name="Sekiguchi Y."/>
            <person name="Kamagata Y."/>
            <person name="Cadillo-Quiroz H."/>
            <person name="Zinder S."/>
            <person name="Liu W.-T."/>
            <person name="Woyke T."/>
        </authorList>
    </citation>
    <scope>NUCLEOTIDE SEQUENCE [LARGE SCALE GENOMIC DNA]</scope>
    <source>
        <strain evidence="2">DSM 22288 / NBRC 105244 / SMSP</strain>
    </source>
</reference>
<keyword evidence="2" id="KW-1185">Reference proteome</keyword>
<gene>
    <name evidence="1" type="ordered locus">Metfor_0578</name>
</gene>
<evidence type="ECO:0000313" key="2">
    <source>
        <dbReference type="Proteomes" id="UP000010824"/>
    </source>
</evidence>
<dbReference type="AlphaFoldDB" id="L0HCX6"/>
<dbReference type="OrthoDB" id="117945at2157"/>
<dbReference type="Proteomes" id="UP000010824">
    <property type="component" value="Chromosome"/>
</dbReference>
<dbReference type="GeneID" id="14309251"/>